<feature type="domain" description="Transposase IS116/IS110/IS902 C-terminal" evidence="1">
    <location>
        <begin position="2"/>
        <end position="63"/>
    </location>
</feature>
<name>A0A4R7RJJ2_9BACT</name>
<organism evidence="2 4">
    <name type="scientific">Prosthecobacter fusiformis</name>
    <dbReference type="NCBI Taxonomy" id="48464"/>
    <lineage>
        <taxon>Bacteria</taxon>
        <taxon>Pseudomonadati</taxon>
        <taxon>Verrucomicrobiota</taxon>
        <taxon>Verrucomicrobiia</taxon>
        <taxon>Verrucomicrobiales</taxon>
        <taxon>Verrucomicrobiaceae</taxon>
        <taxon>Prosthecobacter</taxon>
    </lineage>
</organism>
<evidence type="ECO:0000313" key="3">
    <source>
        <dbReference type="EMBL" id="TDU63173.1"/>
    </source>
</evidence>
<evidence type="ECO:0000259" key="1">
    <source>
        <dbReference type="Pfam" id="PF02371"/>
    </source>
</evidence>
<dbReference type="Pfam" id="PF02371">
    <property type="entry name" value="Transposase_20"/>
    <property type="match status" value="1"/>
</dbReference>
<dbReference type="AlphaFoldDB" id="A0A4R7RJJ2"/>
<dbReference type="GO" id="GO:0004803">
    <property type="term" value="F:transposase activity"/>
    <property type="evidence" value="ECO:0007669"/>
    <property type="project" value="InterPro"/>
</dbReference>
<dbReference type="GO" id="GO:0003677">
    <property type="term" value="F:DNA binding"/>
    <property type="evidence" value="ECO:0007669"/>
    <property type="project" value="InterPro"/>
</dbReference>
<dbReference type="EMBL" id="SOCA01000014">
    <property type="protein sequence ID" value="TDU63173.1"/>
    <property type="molecule type" value="Genomic_DNA"/>
</dbReference>
<accession>A0A4R7RJJ2</accession>
<dbReference type="InterPro" id="IPR003346">
    <property type="entry name" value="Transposase_20"/>
</dbReference>
<dbReference type="InterPro" id="IPR047650">
    <property type="entry name" value="Transpos_IS110"/>
</dbReference>
<dbReference type="PANTHER" id="PTHR33055:SF3">
    <property type="entry name" value="PUTATIVE TRANSPOSASE FOR IS117-RELATED"/>
    <property type="match status" value="1"/>
</dbReference>
<gene>
    <name evidence="3" type="ORF">EI77_04381</name>
    <name evidence="2" type="ORF">EI77_04734</name>
</gene>
<evidence type="ECO:0000313" key="2">
    <source>
        <dbReference type="EMBL" id="TDU62466.1"/>
    </source>
</evidence>
<dbReference type="RefSeq" id="WP_133797356.1">
    <property type="nucleotide sequence ID" value="NZ_SOCA01000014.1"/>
</dbReference>
<sequence length="106" mass="11535">AFGRAREVAAFAGLTPALSQSGTSVNRRGHMTKEGSAILRKMLYMAALQAVKRATNAFHASYQAFVERGKPKMCALGAIMHKIIRVAFGVLKHDTPFVKNFAKLEA</sequence>
<protein>
    <submittedName>
        <fullName evidence="2">Transposase IS116/IS110/IS902 family protein</fullName>
    </submittedName>
</protein>
<dbReference type="PANTHER" id="PTHR33055">
    <property type="entry name" value="TRANSPOSASE FOR INSERTION SEQUENCE ELEMENT IS1111A"/>
    <property type="match status" value="1"/>
</dbReference>
<dbReference type="Proteomes" id="UP000295662">
    <property type="component" value="Unassembled WGS sequence"/>
</dbReference>
<dbReference type="OrthoDB" id="574542at2"/>
<reference evidence="2 4" key="1">
    <citation type="submission" date="2019-03" db="EMBL/GenBank/DDBJ databases">
        <title>Genomic Encyclopedia of Archaeal and Bacterial Type Strains, Phase II (KMG-II): from individual species to whole genera.</title>
        <authorList>
            <person name="Goeker M."/>
        </authorList>
    </citation>
    <scope>NUCLEOTIDE SEQUENCE [LARGE SCALE GENOMIC DNA]</scope>
    <source>
        <strain evidence="2 4">ATCC 25309</strain>
    </source>
</reference>
<evidence type="ECO:0000313" key="4">
    <source>
        <dbReference type="Proteomes" id="UP000295662"/>
    </source>
</evidence>
<dbReference type="GO" id="GO:0006313">
    <property type="term" value="P:DNA transposition"/>
    <property type="evidence" value="ECO:0007669"/>
    <property type="project" value="InterPro"/>
</dbReference>
<feature type="non-terminal residue" evidence="2">
    <location>
        <position position="1"/>
    </location>
</feature>
<keyword evidence="4" id="KW-1185">Reference proteome</keyword>
<comment type="caution">
    <text evidence="2">The sequence shown here is derived from an EMBL/GenBank/DDBJ whole genome shotgun (WGS) entry which is preliminary data.</text>
</comment>
<dbReference type="EMBL" id="SOCA01000022">
    <property type="protein sequence ID" value="TDU62466.1"/>
    <property type="molecule type" value="Genomic_DNA"/>
</dbReference>
<proteinExistence type="predicted"/>